<dbReference type="EMBL" id="JANPWB010000011">
    <property type="protein sequence ID" value="KAJ1128036.1"/>
    <property type="molecule type" value="Genomic_DNA"/>
</dbReference>
<feature type="region of interest" description="Disordered" evidence="1">
    <location>
        <begin position="19"/>
        <end position="41"/>
    </location>
</feature>
<proteinExistence type="predicted"/>
<evidence type="ECO:0000256" key="1">
    <source>
        <dbReference type="SAM" id="MobiDB-lite"/>
    </source>
</evidence>
<accession>A0AAV7PKZ9</accession>
<dbReference type="AlphaFoldDB" id="A0AAV7PKZ9"/>
<sequence length="162" mass="18699">MSRINYIFLPAMDASATLETPMLPKASRNTPPTPSSRTLEHHKQPMWHLNNWFPVEEGLMDDASEELLCYFETIEGKVWRADATESLATTAEVTLMVFGDYYEHRNACRPQLTPEFAQLLLFDVPLYCLTRLQQKTLDEPITKDEIQAAIRDLKTAKTRRPR</sequence>
<reference evidence="2" key="1">
    <citation type="journal article" date="2022" name="bioRxiv">
        <title>Sequencing and chromosome-scale assembly of the giantPleurodeles waltlgenome.</title>
        <authorList>
            <person name="Brown T."/>
            <person name="Elewa A."/>
            <person name="Iarovenko S."/>
            <person name="Subramanian E."/>
            <person name="Araus A.J."/>
            <person name="Petzold A."/>
            <person name="Susuki M."/>
            <person name="Suzuki K.-i.T."/>
            <person name="Hayashi T."/>
            <person name="Toyoda A."/>
            <person name="Oliveira C."/>
            <person name="Osipova E."/>
            <person name="Leigh N.D."/>
            <person name="Simon A."/>
            <person name="Yun M.H."/>
        </authorList>
    </citation>
    <scope>NUCLEOTIDE SEQUENCE</scope>
    <source>
        <strain evidence="2">20211129_DDA</strain>
        <tissue evidence="2">Liver</tissue>
    </source>
</reference>
<name>A0AAV7PKZ9_PLEWA</name>
<organism evidence="2 3">
    <name type="scientific">Pleurodeles waltl</name>
    <name type="common">Iberian ribbed newt</name>
    <dbReference type="NCBI Taxonomy" id="8319"/>
    <lineage>
        <taxon>Eukaryota</taxon>
        <taxon>Metazoa</taxon>
        <taxon>Chordata</taxon>
        <taxon>Craniata</taxon>
        <taxon>Vertebrata</taxon>
        <taxon>Euteleostomi</taxon>
        <taxon>Amphibia</taxon>
        <taxon>Batrachia</taxon>
        <taxon>Caudata</taxon>
        <taxon>Salamandroidea</taxon>
        <taxon>Salamandridae</taxon>
        <taxon>Pleurodelinae</taxon>
        <taxon>Pleurodeles</taxon>
    </lineage>
</organism>
<evidence type="ECO:0000313" key="3">
    <source>
        <dbReference type="Proteomes" id="UP001066276"/>
    </source>
</evidence>
<gene>
    <name evidence="2" type="ORF">NDU88_006428</name>
</gene>
<protein>
    <submittedName>
        <fullName evidence="2">Uncharacterized protein</fullName>
    </submittedName>
</protein>
<comment type="caution">
    <text evidence="2">The sequence shown here is derived from an EMBL/GenBank/DDBJ whole genome shotgun (WGS) entry which is preliminary data.</text>
</comment>
<keyword evidence="3" id="KW-1185">Reference proteome</keyword>
<evidence type="ECO:0000313" key="2">
    <source>
        <dbReference type="EMBL" id="KAJ1128036.1"/>
    </source>
</evidence>
<dbReference type="Proteomes" id="UP001066276">
    <property type="component" value="Chromosome 7"/>
</dbReference>